<dbReference type="PANTHER" id="PTHR43792">
    <property type="entry name" value="GNAT FAMILY, PUTATIVE (AFU_ORTHOLOGUE AFUA_3G00765)-RELATED-RELATED"/>
    <property type="match status" value="1"/>
</dbReference>
<sequence length="190" mass="21358">MTTLSRTLVTERLTLRPGTAADADTTWGYRRLDSVNEWLSGPPADLDGYRETFREPTRLAETVVVELLPELGGGLVGDLMLRVGDAWAQTLVVEQARGRQVELGWALDPAHTGHGYASEAVAALIDYCFDELAVHRIVAECFLANESSWRLMERVGMRRESHTRDDALHRSGRWLDSVGYAVLRREHRAR</sequence>
<feature type="domain" description="N-acetyltransferase" evidence="1">
    <location>
        <begin position="13"/>
        <end position="176"/>
    </location>
</feature>
<evidence type="ECO:0000259" key="1">
    <source>
        <dbReference type="PROSITE" id="PS51186"/>
    </source>
</evidence>
<dbReference type="Pfam" id="PF13302">
    <property type="entry name" value="Acetyltransf_3"/>
    <property type="match status" value="1"/>
</dbReference>
<dbReference type="RefSeq" id="WP_344737284.1">
    <property type="nucleotide sequence ID" value="NZ_BAAAYU010000005.1"/>
</dbReference>
<dbReference type="InterPro" id="IPR016181">
    <property type="entry name" value="Acyl_CoA_acyltransferase"/>
</dbReference>
<reference evidence="3" key="1">
    <citation type="journal article" date="2019" name="Int. J. Syst. Evol. Microbiol.">
        <title>The Global Catalogue of Microorganisms (GCM) 10K type strain sequencing project: providing services to taxonomists for standard genome sequencing and annotation.</title>
        <authorList>
            <consortium name="The Broad Institute Genomics Platform"/>
            <consortium name="The Broad Institute Genome Sequencing Center for Infectious Disease"/>
            <person name="Wu L."/>
            <person name="Ma J."/>
        </authorList>
    </citation>
    <scope>NUCLEOTIDE SEQUENCE [LARGE SCALE GENOMIC DNA]</scope>
    <source>
        <strain evidence="3">JCM 16544</strain>
    </source>
</reference>
<protein>
    <submittedName>
        <fullName evidence="2">GNAT family protein</fullName>
    </submittedName>
</protein>
<evidence type="ECO:0000313" key="2">
    <source>
        <dbReference type="EMBL" id="GAA3632400.1"/>
    </source>
</evidence>
<evidence type="ECO:0000313" key="3">
    <source>
        <dbReference type="Proteomes" id="UP001501697"/>
    </source>
</evidence>
<dbReference type="Proteomes" id="UP001501697">
    <property type="component" value="Unassembled WGS sequence"/>
</dbReference>
<dbReference type="PROSITE" id="PS51186">
    <property type="entry name" value="GNAT"/>
    <property type="match status" value="1"/>
</dbReference>
<proteinExistence type="predicted"/>
<dbReference type="EMBL" id="BAAAYU010000005">
    <property type="protein sequence ID" value="GAA3632400.1"/>
    <property type="molecule type" value="Genomic_DNA"/>
</dbReference>
<dbReference type="InterPro" id="IPR051531">
    <property type="entry name" value="N-acetyltransferase"/>
</dbReference>
<gene>
    <name evidence="2" type="ORF">GCM10022200_14120</name>
</gene>
<comment type="caution">
    <text evidence="2">The sequence shown here is derived from an EMBL/GenBank/DDBJ whole genome shotgun (WGS) entry which is preliminary data.</text>
</comment>
<organism evidence="2 3">
    <name type="scientific">Microbacterium awajiense</name>
    <dbReference type="NCBI Taxonomy" id="415214"/>
    <lineage>
        <taxon>Bacteria</taxon>
        <taxon>Bacillati</taxon>
        <taxon>Actinomycetota</taxon>
        <taxon>Actinomycetes</taxon>
        <taxon>Micrococcales</taxon>
        <taxon>Microbacteriaceae</taxon>
        <taxon>Microbacterium</taxon>
    </lineage>
</organism>
<dbReference type="Gene3D" id="3.40.630.30">
    <property type="match status" value="1"/>
</dbReference>
<dbReference type="SUPFAM" id="SSF55729">
    <property type="entry name" value="Acyl-CoA N-acyltransferases (Nat)"/>
    <property type="match status" value="1"/>
</dbReference>
<name>A0ABP7AHT8_9MICO</name>
<dbReference type="InterPro" id="IPR000182">
    <property type="entry name" value="GNAT_dom"/>
</dbReference>
<accession>A0ABP7AHT8</accession>
<keyword evidence="3" id="KW-1185">Reference proteome</keyword>